<feature type="compositionally biased region" description="Low complexity" evidence="1">
    <location>
        <begin position="1"/>
        <end position="11"/>
    </location>
</feature>
<keyword evidence="2" id="KW-0472">Membrane</keyword>
<dbReference type="RefSeq" id="WP_378749649.1">
    <property type="nucleotide sequence ID" value="NZ_JBHSSV010000001.1"/>
</dbReference>
<gene>
    <name evidence="3" type="ORF">ACFQZV_11515</name>
</gene>
<reference evidence="4" key="1">
    <citation type="journal article" date="2019" name="Int. J. Syst. Evol. Microbiol.">
        <title>The Global Catalogue of Microorganisms (GCM) 10K type strain sequencing project: providing services to taxonomists for standard genome sequencing and annotation.</title>
        <authorList>
            <consortium name="The Broad Institute Genomics Platform"/>
            <consortium name="The Broad Institute Genome Sequencing Center for Infectious Disease"/>
            <person name="Wu L."/>
            <person name="Ma J."/>
        </authorList>
    </citation>
    <scope>NUCLEOTIDE SEQUENCE [LARGE SCALE GENOMIC DNA]</scope>
    <source>
        <strain evidence="4">CCUG 50754</strain>
    </source>
</reference>
<feature type="region of interest" description="Disordered" evidence="1">
    <location>
        <begin position="1"/>
        <end position="35"/>
    </location>
</feature>
<dbReference type="Proteomes" id="UP001597042">
    <property type="component" value="Unassembled WGS sequence"/>
</dbReference>
<dbReference type="EMBL" id="JBHTIM010000001">
    <property type="protein sequence ID" value="MFD0781919.1"/>
    <property type="molecule type" value="Genomic_DNA"/>
</dbReference>
<comment type="caution">
    <text evidence="3">The sequence shown here is derived from an EMBL/GenBank/DDBJ whole genome shotgun (WGS) entry which is preliminary data.</text>
</comment>
<protein>
    <submittedName>
        <fullName evidence="3">DUF4190 domain-containing protein</fullName>
    </submittedName>
</protein>
<organism evidence="3 4">
    <name type="scientific">Microbacterium koreense</name>
    <dbReference type="NCBI Taxonomy" id="323761"/>
    <lineage>
        <taxon>Bacteria</taxon>
        <taxon>Bacillati</taxon>
        <taxon>Actinomycetota</taxon>
        <taxon>Actinomycetes</taxon>
        <taxon>Micrococcales</taxon>
        <taxon>Microbacteriaceae</taxon>
        <taxon>Microbacterium</taxon>
    </lineage>
</organism>
<accession>A0ABW2ZUB1</accession>
<feature type="transmembrane region" description="Helical" evidence="2">
    <location>
        <begin position="80"/>
        <end position="113"/>
    </location>
</feature>
<evidence type="ECO:0000256" key="2">
    <source>
        <dbReference type="SAM" id="Phobius"/>
    </source>
</evidence>
<keyword evidence="4" id="KW-1185">Reference proteome</keyword>
<feature type="transmembrane region" description="Helical" evidence="2">
    <location>
        <begin position="45"/>
        <end position="68"/>
    </location>
</feature>
<evidence type="ECO:0000313" key="3">
    <source>
        <dbReference type="EMBL" id="MFD0781919.1"/>
    </source>
</evidence>
<evidence type="ECO:0000313" key="4">
    <source>
        <dbReference type="Proteomes" id="UP001597042"/>
    </source>
</evidence>
<feature type="compositionally biased region" description="Pro residues" evidence="1">
    <location>
        <begin position="12"/>
        <end position="33"/>
    </location>
</feature>
<sequence length="133" mass="13375">MTDPNQPADQPSTPPPAPAPQQPYAAAPPPAYAPPAEQTVPGKTLGIVAFVLSFFMQLIALILGIVALVQSRKAGQKNGFALAAIIISAVLMVIGIIVGIILLVAFGAGMAAICDGVPPGVYELEGGGTITCG</sequence>
<keyword evidence="2" id="KW-1133">Transmembrane helix</keyword>
<evidence type="ECO:0000256" key="1">
    <source>
        <dbReference type="SAM" id="MobiDB-lite"/>
    </source>
</evidence>
<keyword evidence="2" id="KW-0812">Transmembrane</keyword>
<name>A0ABW2ZUB1_9MICO</name>
<proteinExistence type="predicted"/>